<feature type="domain" description="Plant heme peroxidase family profile" evidence="19">
    <location>
        <begin position="26"/>
        <end position="328"/>
    </location>
</feature>
<evidence type="ECO:0000256" key="13">
    <source>
        <dbReference type="PIRSR" id="PIRSR600823-1"/>
    </source>
</evidence>
<dbReference type="EC" id="1.11.1.7" evidence="3 18"/>
<feature type="disulfide bond" evidence="17">
    <location>
        <begin position="36"/>
        <end position="116"/>
    </location>
</feature>
<evidence type="ECO:0000256" key="6">
    <source>
        <dbReference type="ARBA" id="ARBA00022723"/>
    </source>
</evidence>
<feature type="disulfide bond" evidence="17">
    <location>
        <begin position="69"/>
        <end position="74"/>
    </location>
</feature>
<evidence type="ECO:0000256" key="18">
    <source>
        <dbReference type="RuleBase" id="RU362060"/>
    </source>
</evidence>
<name>A0AAF1B222_DAUCS</name>
<feature type="binding site" evidence="15">
    <location>
        <position position="89"/>
    </location>
    <ligand>
        <name>Ca(2+)</name>
        <dbReference type="ChEBI" id="CHEBI:29108"/>
        <label>1</label>
    </ligand>
</feature>
<feature type="binding site" evidence="14">
    <location>
        <position position="164"/>
    </location>
    <ligand>
        <name>substrate</name>
    </ligand>
</feature>
<dbReference type="SUPFAM" id="SSF48113">
    <property type="entry name" value="Heme-dependent peroxidases"/>
    <property type="match status" value="1"/>
</dbReference>
<feature type="signal peptide" evidence="18">
    <location>
        <begin position="1"/>
        <end position="25"/>
    </location>
</feature>
<keyword evidence="21" id="KW-1185">Reference proteome</keyword>
<evidence type="ECO:0000256" key="5">
    <source>
        <dbReference type="ARBA" id="ARBA00022617"/>
    </source>
</evidence>
<dbReference type="PROSITE" id="PS00436">
    <property type="entry name" value="PEROXIDASE_2"/>
    <property type="match status" value="1"/>
</dbReference>
<evidence type="ECO:0000256" key="4">
    <source>
        <dbReference type="ARBA" id="ARBA00022559"/>
    </source>
</evidence>
<evidence type="ECO:0000256" key="7">
    <source>
        <dbReference type="ARBA" id="ARBA00022837"/>
    </source>
</evidence>
<feature type="binding site" evidence="15">
    <location>
        <position position="77"/>
    </location>
    <ligand>
        <name>Ca(2+)</name>
        <dbReference type="ChEBI" id="CHEBI:29108"/>
        <label>1</label>
    </ligand>
</feature>
<keyword evidence="7 15" id="KW-0106">Calcium</keyword>
<gene>
    <name evidence="20" type="ORF">DCAR_0522626</name>
</gene>
<evidence type="ECO:0000313" key="21">
    <source>
        <dbReference type="Proteomes" id="UP000077755"/>
    </source>
</evidence>
<dbReference type="PROSITE" id="PS00435">
    <property type="entry name" value="PEROXIDASE_1"/>
    <property type="match status" value="1"/>
</dbReference>
<dbReference type="FunFam" id="1.10.420.10:FF:000001">
    <property type="entry name" value="Peroxidase"/>
    <property type="match status" value="1"/>
</dbReference>
<dbReference type="AlphaFoldDB" id="A0AAF1B222"/>
<keyword evidence="18" id="KW-0964">Secreted</keyword>
<keyword evidence="18" id="KW-0732">Signal</keyword>
<comment type="similarity">
    <text evidence="18">Belongs to the peroxidase family. Classical plant (class III) peroxidase subfamily.</text>
</comment>
<dbReference type="CDD" id="cd00693">
    <property type="entry name" value="secretory_peroxidase"/>
    <property type="match status" value="1"/>
</dbReference>
<feature type="binding site" evidence="15">
    <location>
        <position position="249"/>
    </location>
    <ligand>
        <name>Ca(2+)</name>
        <dbReference type="ChEBI" id="CHEBI:29108"/>
        <label>2</label>
    </ligand>
</feature>
<evidence type="ECO:0000256" key="9">
    <source>
        <dbReference type="ARBA" id="ARBA00023004"/>
    </source>
</evidence>
<dbReference type="InterPro" id="IPR019794">
    <property type="entry name" value="Peroxidases_AS"/>
</dbReference>
<keyword evidence="6 15" id="KW-0479">Metal-binding</keyword>
<organism evidence="20 21">
    <name type="scientific">Daucus carota subsp. sativus</name>
    <name type="common">Carrot</name>
    <dbReference type="NCBI Taxonomy" id="79200"/>
    <lineage>
        <taxon>Eukaryota</taxon>
        <taxon>Viridiplantae</taxon>
        <taxon>Streptophyta</taxon>
        <taxon>Embryophyta</taxon>
        <taxon>Tracheophyta</taxon>
        <taxon>Spermatophyta</taxon>
        <taxon>Magnoliopsida</taxon>
        <taxon>eudicotyledons</taxon>
        <taxon>Gunneridae</taxon>
        <taxon>Pentapetalae</taxon>
        <taxon>asterids</taxon>
        <taxon>campanulids</taxon>
        <taxon>Apiales</taxon>
        <taxon>Apiaceae</taxon>
        <taxon>Apioideae</taxon>
        <taxon>Scandiceae</taxon>
        <taxon>Daucinae</taxon>
        <taxon>Daucus</taxon>
        <taxon>Daucus sect. Daucus</taxon>
    </lineage>
</organism>
<feature type="binding site" evidence="15">
    <location>
        <position position="246"/>
    </location>
    <ligand>
        <name>Ca(2+)</name>
        <dbReference type="ChEBI" id="CHEBI:29108"/>
        <label>2</label>
    </ligand>
</feature>
<feature type="disulfide bond" evidence="17">
    <location>
        <begin position="201"/>
        <end position="233"/>
    </location>
</feature>
<keyword evidence="11" id="KW-0325">Glycoprotein</keyword>
<keyword evidence="5 18" id="KW-0349">Heme</keyword>
<reference evidence="20" key="2">
    <citation type="submission" date="2022-03" db="EMBL/GenBank/DDBJ databases">
        <title>Draft title - Genomic analysis of global carrot germplasm unveils the trajectory of domestication and the origin of high carotenoid orange carrot.</title>
        <authorList>
            <person name="Iorizzo M."/>
            <person name="Ellison S."/>
            <person name="Senalik D."/>
            <person name="Macko-Podgorni A."/>
            <person name="Grzebelus D."/>
            <person name="Bostan H."/>
            <person name="Rolling W."/>
            <person name="Curaba J."/>
            <person name="Simon P."/>
        </authorList>
    </citation>
    <scope>NUCLEOTIDE SEQUENCE</scope>
    <source>
        <tissue evidence="20">Leaf</tissue>
    </source>
</reference>
<comment type="catalytic activity">
    <reaction evidence="1 18">
        <text>2 a phenolic donor + H2O2 = 2 a phenolic radical donor + 2 H2O</text>
        <dbReference type="Rhea" id="RHEA:56136"/>
        <dbReference type="ChEBI" id="CHEBI:15377"/>
        <dbReference type="ChEBI" id="CHEBI:16240"/>
        <dbReference type="ChEBI" id="CHEBI:139520"/>
        <dbReference type="ChEBI" id="CHEBI:139521"/>
        <dbReference type="EC" id="1.11.1.7"/>
    </reaction>
</comment>
<dbReference type="GO" id="GO:0005576">
    <property type="term" value="C:extracellular region"/>
    <property type="evidence" value="ECO:0007669"/>
    <property type="project" value="UniProtKB-SubCell"/>
</dbReference>
<feature type="chain" id="PRO_5041775889" description="Peroxidase" evidence="18">
    <location>
        <begin position="26"/>
        <end position="330"/>
    </location>
</feature>
<dbReference type="GO" id="GO:0020037">
    <property type="term" value="F:heme binding"/>
    <property type="evidence" value="ECO:0007669"/>
    <property type="project" value="UniProtKB-UniRule"/>
</dbReference>
<dbReference type="PANTHER" id="PTHR31388:SF139">
    <property type="entry name" value="PEROXIDASE 53"/>
    <property type="match status" value="1"/>
</dbReference>
<keyword evidence="12 18" id="KW-0376">Hydrogen peroxide</keyword>
<evidence type="ECO:0000313" key="20">
    <source>
        <dbReference type="EMBL" id="WOH03230.1"/>
    </source>
</evidence>
<dbReference type="EMBL" id="CP093347">
    <property type="protein sequence ID" value="WOH03230.1"/>
    <property type="molecule type" value="Genomic_DNA"/>
</dbReference>
<comment type="similarity">
    <text evidence="2">Belongs to the peroxidase family. Ascorbate peroxidase subfamily.</text>
</comment>
<feature type="binding site" evidence="15">
    <location>
        <position position="73"/>
    </location>
    <ligand>
        <name>Ca(2+)</name>
        <dbReference type="ChEBI" id="CHEBI:29108"/>
        <label>1</label>
    </ligand>
</feature>
<dbReference type="InterPro" id="IPR019793">
    <property type="entry name" value="Peroxidases_heam-ligand_BS"/>
</dbReference>
<evidence type="ECO:0000256" key="10">
    <source>
        <dbReference type="ARBA" id="ARBA00023157"/>
    </source>
</evidence>
<dbReference type="Gene3D" id="1.10.420.10">
    <property type="entry name" value="Peroxidase, domain 2"/>
    <property type="match status" value="1"/>
</dbReference>
<feature type="site" description="Transition state stabilizer" evidence="16">
    <location>
        <position position="63"/>
    </location>
</feature>
<dbReference type="Proteomes" id="UP000077755">
    <property type="component" value="Chromosome 5"/>
</dbReference>
<comment type="function">
    <text evidence="18">Removal of H(2)O(2), oxidation of toxic reductants, biosynthesis and degradation of lignin, suberization, auxin catabolism, response to environmental stresses such as wounding, pathogen attack and oxidative stress.</text>
</comment>
<feature type="binding site" evidence="15">
    <location>
        <position position="68"/>
    </location>
    <ligand>
        <name>Ca(2+)</name>
        <dbReference type="ChEBI" id="CHEBI:29108"/>
        <label>1</label>
    </ligand>
</feature>
<dbReference type="GO" id="GO:0046872">
    <property type="term" value="F:metal ion binding"/>
    <property type="evidence" value="ECO:0007669"/>
    <property type="project" value="UniProtKB-UniRule"/>
</dbReference>
<feature type="binding site" evidence="15">
    <location>
        <position position="195"/>
    </location>
    <ligand>
        <name>Ca(2+)</name>
        <dbReference type="ChEBI" id="CHEBI:29108"/>
        <label>2</label>
    </ligand>
</feature>
<proteinExistence type="inferred from homology"/>
<dbReference type="Gene3D" id="1.10.520.10">
    <property type="match status" value="1"/>
</dbReference>
<evidence type="ECO:0000256" key="16">
    <source>
        <dbReference type="PIRSR" id="PIRSR600823-4"/>
    </source>
</evidence>
<feature type="active site" description="Proton acceptor" evidence="13">
    <location>
        <position position="67"/>
    </location>
</feature>
<dbReference type="KEGG" id="dcr:108220765"/>
<dbReference type="FunFam" id="1.10.520.10:FF:000001">
    <property type="entry name" value="Peroxidase"/>
    <property type="match status" value="1"/>
</dbReference>
<protein>
    <recommendedName>
        <fullName evidence="3 18">Peroxidase</fullName>
        <ecNumber evidence="3 18">1.11.1.7</ecNumber>
    </recommendedName>
</protein>
<reference evidence="20" key="1">
    <citation type="journal article" date="2016" name="Nat. Genet.">
        <title>A high-quality carrot genome assembly provides new insights into carotenoid accumulation and asterid genome evolution.</title>
        <authorList>
            <person name="Iorizzo M."/>
            <person name="Ellison S."/>
            <person name="Senalik D."/>
            <person name="Zeng P."/>
            <person name="Satapoomin P."/>
            <person name="Huang J."/>
            <person name="Bowman M."/>
            <person name="Iovene M."/>
            <person name="Sanseverino W."/>
            <person name="Cavagnaro P."/>
            <person name="Yildiz M."/>
            <person name="Macko-Podgorni A."/>
            <person name="Moranska E."/>
            <person name="Grzebelus E."/>
            <person name="Grzebelus D."/>
            <person name="Ashrafi H."/>
            <person name="Zheng Z."/>
            <person name="Cheng S."/>
            <person name="Spooner D."/>
            <person name="Van Deynze A."/>
            <person name="Simon P."/>
        </authorList>
    </citation>
    <scope>NUCLEOTIDE SEQUENCE</scope>
    <source>
        <tissue evidence="20">Leaf</tissue>
    </source>
</reference>
<evidence type="ECO:0000256" key="12">
    <source>
        <dbReference type="ARBA" id="ARBA00023324"/>
    </source>
</evidence>
<feature type="binding site" evidence="15">
    <location>
        <position position="71"/>
    </location>
    <ligand>
        <name>Ca(2+)</name>
        <dbReference type="ChEBI" id="CHEBI:29108"/>
        <label>1</label>
    </ligand>
</feature>
<comment type="subcellular location">
    <subcellularLocation>
        <location evidence="18">Secreted</location>
    </subcellularLocation>
</comment>
<comment type="cofactor">
    <cofactor evidence="15 18">
        <name>heme b</name>
        <dbReference type="ChEBI" id="CHEBI:60344"/>
    </cofactor>
    <text evidence="15 18">Binds 1 heme b (iron(II)-protoporphyrin IX) group per subunit.</text>
</comment>
<evidence type="ECO:0000256" key="11">
    <source>
        <dbReference type="ARBA" id="ARBA00023180"/>
    </source>
</evidence>
<dbReference type="PRINTS" id="PR00461">
    <property type="entry name" value="PLPEROXIDASE"/>
</dbReference>
<dbReference type="InterPro" id="IPR033905">
    <property type="entry name" value="Secretory_peroxidase"/>
</dbReference>
<evidence type="ECO:0000256" key="2">
    <source>
        <dbReference type="ARBA" id="ARBA00006873"/>
    </source>
</evidence>
<feature type="disulfide bond" evidence="17">
    <location>
        <begin position="122"/>
        <end position="324"/>
    </location>
</feature>
<comment type="cofactor">
    <cofactor evidence="15 18">
        <name>Ca(2+)</name>
        <dbReference type="ChEBI" id="CHEBI:29108"/>
    </cofactor>
    <text evidence="15 18">Binds 2 calcium ions per subunit.</text>
</comment>
<feature type="binding site" description="axial binding residue" evidence="15">
    <location>
        <position position="194"/>
    </location>
    <ligand>
        <name>heme b</name>
        <dbReference type="ChEBI" id="CHEBI:60344"/>
    </ligand>
    <ligandPart>
        <name>Fe</name>
        <dbReference type="ChEBI" id="CHEBI:18248"/>
    </ligandPart>
</feature>
<dbReference type="InterPro" id="IPR002016">
    <property type="entry name" value="Haem_peroxidase"/>
</dbReference>
<dbReference type="PROSITE" id="PS50873">
    <property type="entry name" value="PEROXIDASE_4"/>
    <property type="match status" value="1"/>
</dbReference>
<keyword evidence="10 17" id="KW-1015">Disulfide bond</keyword>
<evidence type="ECO:0000259" key="19">
    <source>
        <dbReference type="PROSITE" id="PS50873"/>
    </source>
</evidence>
<evidence type="ECO:0000256" key="8">
    <source>
        <dbReference type="ARBA" id="ARBA00023002"/>
    </source>
</evidence>
<dbReference type="GO" id="GO:0042744">
    <property type="term" value="P:hydrogen peroxide catabolic process"/>
    <property type="evidence" value="ECO:0007669"/>
    <property type="project" value="UniProtKB-KW"/>
</dbReference>
<evidence type="ECO:0000256" key="14">
    <source>
        <dbReference type="PIRSR" id="PIRSR600823-2"/>
    </source>
</evidence>
<dbReference type="GO" id="GO:0140825">
    <property type="term" value="F:lactoperoxidase activity"/>
    <property type="evidence" value="ECO:0007669"/>
    <property type="project" value="UniProtKB-EC"/>
</dbReference>
<accession>A0AAF1B222</accession>
<feature type="binding site" evidence="15">
    <location>
        <position position="75"/>
    </location>
    <ligand>
        <name>Ca(2+)</name>
        <dbReference type="ChEBI" id="CHEBI:29108"/>
        <label>1</label>
    </ligand>
</feature>
<keyword evidence="8 18" id="KW-0560">Oxidoreductase</keyword>
<dbReference type="PANTHER" id="PTHR31388">
    <property type="entry name" value="PEROXIDASE 72-RELATED"/>
    <property type="match status" value="1"/>
</dbReference>
<feature type="binding site" evidence="15">
    <location>
        <position position="254"/>
    </location>
    <ligand>
        <name>Ca(2+)</name>
        <dbReference type="ChEBI" id="CHEBI:29108"/>
        <label>2</label>
    </ligand>
</feature>
<evidence type="ECO:0000256" key="1">
    <source>
        <dbReference type="ARBA" id="ARBA00000189"/>
    </source>
</evidence>
<evidence type="ECO:0000256" key="3">
    <source>
        <dbReference type="ARBA" id="ARBA00012313"/>
    </source>
</evidence>
<keyword evidence="4 18" id="KW-0575">Peroxidase</keyword>
<dbReference type="PRINTS" id="PR00458">
    <property type="entry name" value="PEROXIDASE"/>
</dbReference>
<evidence type="ECO:0000256" key="17">
    <source>
        <dbReference type="PIRSR" id="PIRSR600823-5"/>
    </source>
</evidence>
<dbReference type="InterPro" id="IPR010255">
    <property type="entry name" value="Haem_peroxidase_sf"/>
</dbReference>
<dbReference type="InterPro" id="IPR000823">
    <property type="entry name" value="Peroxidase_pln"/>
</dbReference>
<dbReference type="GO" id="GO:0006979">
    <property type="term" value="P:response to oxidative stress"/>
    <property type="evidence" value="ECO:0007669"/>
    <property type="project" value="UniProtKB-UniRule"/>
</dbReference>
<keyword evidence="9 15" id="KW-0408">Iron</keyword>
<evidence type="ECO:0000256" key="15">
    <source>
        <dbReference type="PIRSR" id="PIRSR600823-3"/>
    </source>
</evidence>
<dbReference type="Pfam" id="PF00141">
    <property type="entry name" value="peroxidase"/>
    <property type="match status" value="1"/>
</dbReference>
<sequence>MFLHQYFSCFTILTILKALVHVSDAQLSTCYYSTSCPNVSKIVSSVLEEAFQSDPRIGASLIRLHFHDCFVNGCDGSLLLDNSSSIKTEKDSISNANSTRGFDVVDNIKAALENSCPGVVSCADILAIVSEAAVSMSGGPSWEVPLGRRDGRKANRKKADDCIPRGSDNLSNITAKFSRVGLNLVDVVALSGAHTFGSAQCRVIRGRLYNFSGTGQPDPTINTSYLKTLQDKCPQTGNGLGLANLDPVTNYTFDNQYFTNLQNHMGLLSSDQELFSTTNASSIDIVNTYSKDQATFFENFVKSMIKMGNIKPLTGKKGEVRLNCRKVNNK</sequence>